<evidence type="ECO:0000256" key="3">
    <source>
        <dbReference type="ARBA" id="ARBA00022692"/>
    </source>
</evidence>
<evidence type="ECO:0000256" key="4">
    <source>
        <dbReference type="ARBA" id="ARBA00022989"/>
    </source>
</evidence>
<evidence type="ECO:0000259" key="9">
    <source>
        <dbReference type="PROSITE" id="PS50835"/>
    </source>
</evidence>
<organism evidence="10 11">
    <name type="scientific">Podilymbus podiceps</name>
    <name type="common">Pied-billed grebe</name>
    <dbReference type="NCBI Taxonomy" id="9252"/>
    <lineage>
        <taxon>Eukaryota</taxon>
        <taxon>Metazoa</taxon>
        <taxon>Chordata</taxon>
        <taxon>Craniata</taxon>
        <taxon>Vertebrata</taxon>
        <taxon>Euteleostomi</taxon>
        <taxon>Archelosauria</taxon>
        <taxon>Archosauria</taxon>
        <taxon>Dinosauria</taxon>
        <taxon>Saurischia</taxon>
        <taxon>Theropoda</taxon>
        <taxon>Coelurosauria</taxon>
        <taxon>Aves</taxon>
        <taxon>Neognathae</taxon>
        <taxon>Neoaves</taxon>
        <taxon>Mirandornithes</taxon>
        <taxon>Podicipediformes</taxon>
        <taxon>Podicipedidae</taxon>
        <taxon>Podilymbus</taxon>
    </lineage>
</organism>
<dbReference type="Proteomes" id="UP000555275">
    <property type="component" value="Unassembled WGS sequence"/>
</dbReference>
<sequence length="176" mass="19145">VGNSFVLTCSPKSNITMVTWKISPKVGGSCTLGYRADKNETDRTNCSDSMNWKYRPDQDPALDIRQVGIAHEGNYTCEVVSTDGNFQQMYHLTVLVPPRLTLYCDSQGNSVCEAAAGKPAAQISWVLEGNSTPKEESHGNGTVTVLSKFTAHSTNVTHTTCFVSHPAVNWSRSIAC</sequence>
<dbReference type="InterPro" id="IPR007110">
    <property type="entry name" value="Ig-like_dom"/>
</dbReference>
<dbReference type="AlphaFoldDB" id="A0A7L0TJ98"/>
<dbReference type="GO" id="GO:0150077">
    <property type="term" value="P:regulation of neuroinflammatory response"/>
    <property type="evidence" value="ECO:0007669"/>
    <property type="project" value="InterPro"/>
</dbReference>
<keyword evidence="11" id="KW-1185">Reference proteome</keyword>
<dbReference type="Pfam" id="PF08205">
    <property type="entry name" value="C2-set_2"/>
    <property type="match status" value="1"/>
</dbReference>
<proteinExistence type="inferred from homology"/>
<dbReference type="InterPro" id="IPR013106">
    <property type="entry name" value="Ig_V-set"/>
</dbReference>
<evidence type="ECO:0000256" key="5">
    <source>
        <dbReference type="ARBA" id="ARBA00023136"/>
    </source>
</evidence>
<evidence type="ECO:0000313" key="10">
    <source>
        <dbReference type="EMBL" id="NXL53932.1"/>
    </source>
</evidence>
<keyword evidence="7" id="KW-0675">Receptor</keyword>
<dbReference type="PANTHER" id="PTHR21462">
    <property type="entry name" value="CELL SURFACE GLYCOPROTEIN OX2 RECEPTOR PRECURSOR"/>
    <property type="match status" value="1"/>
</dbReference>
<gene>
    <name evidence="10" type="primary">Cd200r1b_1</name>
    <name evidence="10" type="ORF">PODPOD_R02665</name>
</gene>
<comment type="similarity">
    <text evidence="2">Belongs to the CD200R family.</text>
</comment>
<dbReference type="GO" id="GO:0038023">
    <property type="term" value="F:signaling receptor activity"/>
    <property type="evidence" value="ECO:0007669"/>
    <property type="project" value="InterPro"/>
</dbReference>
<dbReference type="InterPro" id="IPR013783">
    <property type="entry name" value="Ig-like_fold"/>
</dbReference>
<dbReference type="Pfam" id="PF07686">
    <property type="entry name" value="V-set"/>
    <property type="match status" value="1"/>
</dbReference>
<evidence type="ECO:0000313" key="11">
    <source>
        <dbReference type="Proteomes" id="UP000555275"/>
    </source>
</evidence>
<feature type="non-terminal residue" evidence="10">
    <location>
        <position position="1"/>
    </location>
</feature>
<feature type="domain" description="Ig-like" evidence="9">
    <location>
        <begin position="1"/>
        <end position="93"/>
    </location>
</feature>
<dbReference type="OrthoDB" id="8915654at2759"/>
<keyword evidence="8" id="KW-0325">Glycoprotein</keyword>
<name>A0A7L0TJ98_PODPO</name>
<feature type="domain" description="Ig-like" evidence="9">
    <location>
        <begin position="100"/>
        <end position="175"/>
    </location>
</feature>
<dbReference type="Gene3D" id="2.60.40.10">
    <property type="entry name" value="Immunoglobulins"/>
    <property type="match status" value="2"/>
</dbReference>
<comment type="caution">
    <text evidence="10">The sequence shown here is derived from an EMBL/GenBank/DDBJ whole genome shotgun (WGS) entry which is preliminary data.</text>
</comment>
<keyword evidence="3" id="KW-0812">Transmembrane</keyword>
<dbReference type="PROSITE" id="PS50835">
    <property type="entry name" value="IG_LIKE"/>
    <property type="match status" value="2"/>
</dbReference>
<protein>
    <submittedName>
        <fullName evidence="10">MOR1B protein</fullName>
    </submittedName>
</protein>
<dbReference type="InterPro" id="IPR036179">
    <property type="entry name" value="Ig-like_dom_sf"/>
</dbReference>
<keyword evidence="5" id="KW-0472">Membrane</keyword>
<dbReference type="InterPro" id="IPR013162">
    <property type="entry name" value="CD80_C2-set"/>
</dbReference>
<accession>A0A7L0TJ98</accession>
<evidence type="ECO:0000256" key="8">
    <source>
        <dbReference type="ARBA" id="ARBA00023180"/>
    </source>
</evidence>
<evidence type="ECO:0000256" key="2">
    <source>
        <dbReference type="ARBA" id="ARBA00008215"/>
    </source>
</evidence>
<dbReference type="SUPFAM" id="SSF48726">
    <property type="entry name" value="Immunoglobulin"/>
    <property type="match status" value="2"/>
</dbReference>
<evidence type="ECO:0000256" key="1">
    <source>
        <dbReference type="ARBA" id="ARBA00004167"/>
    </source>
</evidence>
<reference evidence="10 11" key="1">
    <citation type="submission" date="2019-09" db="EMBL/GenBank/DDBJ databases">
        <title>Bird 10,000 Genomes (B10K) Project - Family phase.</title>
        <authorList>
            <person name="Zhang G."/>
        </authorList>
    </citation>
    <scope>NUCLEOTIDE SEQUENCE [LARGE SCALE GENOMIC DNA]</scope>
    <source>
        <strain evidence="10">B10K-DU-009-04</strain>
        <tissue evidence="10">Mixed tissue sample</tissue>
    </source>
</reference>
<evidence type="ECO:0000256" key="6">
    <source>
        <dbReference type="ARBA" id="ARBA00023157"/>
    </source>
</evidence>
<keyword evidence="4" id="KW-1133">Transmembrane helix</keyword>
<evidence type="ECO:0000256" key="7">
    <source>
        <dbReference type="ARBA" id="ARBA00023170"/>
    </source>
</evidence>
<comment type="subcellular location">
    <subcellularLocation>
        <location evidence="1">Membrane</location>
        <topology evidence="1">Single-pass membrane protein</topology>
    </subcellularLocation>
</comment>
<dbReference type="PANTHER" id="PTHR21462:SF2">
    <property type="entry name" value="CELL SURFACE GLYCOPROTEIN CD200 RECEPTOR 2"/>
    <property type="match status" value="1"/>
</dbReference>
<dbReference type="InterPro" id="IPR040012">
    <property type="entry name" value="CD200R"/>
</dbReference>
<dbReference type="EMBL" id="VXAO01002522">
    <property type="protein sequence ID" value="NXL53932.1"/>
    <property type="molecule type" value="Genomic_DNA"/>
</dbReference>
<feature type="non-terminal residue" evidence="10">
    <location>
        <position position="176"/>
    </location>
</feature>
<keyword evidence="6" id="KW-1015">Disulfide bond</keyword>
<dbReference type="GO" id="GO:0009897">
    <property type="term" value="C:external side of plasma membrane"/>
    <property type="evidence" value="ECO:0007669"/>
    <property type="project" value="TreeGrafter"/>
</dbReference>